<comment type="caution">
    <text evidence="3">The sequence shown here is derived from an EMBL/GenBank/DDBJ whole genome shotgun (WGS) entry which is preliminary data.</text>
</comment>
<evidence type="ECO:0000256" key="2">
    <source>
        <dbReference type="SAM" id="MobiDB-lite"/>
    </source>
</evidence>
<dbReference type="NCBIfam" id="TIGR01616">
    <property type="entry name" value="nitro_assoc"/>
    <property type="match status" value="1"/>
</dbReference>
<accession>A0ABR8KII7</accession>
<evidence type="ECO:0000313" key="3">
    <source>
        <dbReference type="EMBL" id="MBD2737862.1"/>
    </source>
</evidence>
<proteinExistence type="inferred from homology"/>
<dbReference type="EMBL" id="JACJTU010000039">
    <property type="protein sequence ID" value="MBD2737862.1"/>
    <property type="molecule type" value="Genomic_DNA"/>
</dbReference>
<dbReference type="PROSITE" id="PS51353">
    <property type="entry name" value="ARSC"/>
    <property type="match status" value="1"/>
</dbReference>
<dbReference type="Pfam" id="PF03960">
    <property type="entry name" value="ArsC"/>
    <property type="match status" value="1"/>
</dbReference>
<dbReference type="SUPFAM" id="SSF52833">
    <property type="entry name" value="Thioredoxin-like"/>
    <property type="match status" value="1"/>
</dbReference>
<reference evidence="3 4" key="1">
    <citation type="journal article" date="2020" name="ISME J.">
        <title>Comparative genomics reveals insights into cyanobacterial evolution and habitat adaptation.</title>
        <authorList>
            <person name="Chen M.Y."/>
            <person name="Teng W.K."/>
            <person name="Zhao L."/>
            <person name="Hu C.X."/>
            <person name="Zhou Y.K."/>
            <person name="Han B.P."/>
            <person name="Song L.R."/>
            <person name="Shu W.S."/>
        </authorList>
    </citation>
    <scope>NUCLEOTIDE SEQUENCE [LARGE SCALE GENOMIC DNA]</scope>
    <source>
        <strain evidence="3 4">FACHB-159</strain>
    </source>
</reference>
<protein>
    <submittedName>
        <fullName evidence="3">Nitrogenase-associated protein</fullName>
    </submittedName>
</protein>
<evidence type="ECO:0000256" key="1">
    <source>
        <dbReference type="PROSITE-ProRule" id="PRU01282"/>
    </source>
</evidence>
<evidence type="ECO:0000313" key="4">
    <source>
        <dbReference type="Proteomes" id="UP000637383"/>
    </source>
</evidence>
<comment type="similarity">
    <text evidence="1">Belongs to the ArsC family.</text>
</comment>
<dbReference type="InterPro" id="IPR006503">
    <property type="entry name" value="Nase-assoc"/>
</dbReference>
<name>A0ABR8KII7_9NOSO</name>
<sequence length="170" mass="19235">MARVIFYSKPGCKGGTKQKVLLTAAGHEVVAYDLLTEPWTVERLRSFFGDRPVADWFNRSSPRVKSGEIVPEKIDAETALIQMLRDPLLIRRPLLQVGDRREVGFDVEKIDAWIGLKPVDESFREMSENLMNQDLQGCAHNGKHGHHDHHHEGGCKHHGEQHKEQGGCSH</sequence>
<organism evidence="3 4">
    <name type="scientific">Nostoc paludosum FACHB-159</name>
    <dbReference type="NCBI Taxonomy" id="2692908"/>
    <lineage>
        <taxon>Bacteria</taxon>
        <taxon>Bacillati</taxon>
        <taxon>Cyanobacteriota</taxon>
        <taxon>Cyanophyceae</taxon>
        <taxon>Nostocales</taxon>
        <taxon>Nostocaceae</taxon>
        <taxon>Nostoc</taxon>
    </lineage>
</organism>
<feature type="compositionally biased region" description="Basic and acidic residues" evidence="2">
    <location>
        <begin position="150"/>
        <end position="170"/>
    </location>
</feature>
<dbReference type="InterPro" id="IPR006660">
    <property type="entry name" value="Arsenate_reductase-like"/>
</dbReference>
<dbReference type="Gene3D" id="3.40.30.10">
    <property type="entry name" value="Glutaredoxin"/>
    <property type="match status" value="1"/>
</dbReference>
<gene>
    <name evidence="3" type="ORF">H6H03_28920</name>
</gene>
<dbReference type="Proteomes" id="UP000637383">
    <property type="component" value="Unassembled WGS sequence"/>
</dbReference>
<dbReference type="RefSeq" id="WP_190958432.1">
    <property type="nucleotide sequence ID" value="NZ_JACJTU010000039.1"/>
</dbReference>
<feature type="region of interest" description="Disordered" evidence="2">
    <location>
        <begin position="136"/>
        <end position="170"/>
    </location>
</feature>
<keyword evidence="4" id="KW-1185">Reference proteome</keyword>
<dbReference type="CDD" id="cd03033">
    <property type="entry name" value="ArsC_15kD"/>
    <property type="match status" value="1"/>
</dbReference>
<dbReference type="InterPro" id="IPR036249">
    <property type="entry name" value="Thioredoxin-like_sf"/>
</dbReference>